<proteinExistence type="predicted"/>
<dbReference type="Proteomes" id="UP001303222">
    <property type="component" value="Unassembled WGS sequence"/>
</dbReference>
<reference evidence="1" key="1">
    <citation type="journal article" date="2023" name="Mol. Phylogenet. Evol.">
        <title>Genome-scale phylogeny and comparative genomics of the fungal order Sordariales.</title>
        <authorList>
            <person name="Hensen N."/>
            <person name="Bonometti L."/>
            <person name="Westerberg I."/>
            <person name="Brannstrom I.O."/>
            <person name="Guillou S."/>
            <person name="Cros-Aarteil S."/>
            <person name="Calhoun S."/>
            <person name="Haridas S."/>
            <person name="Kuo A."/>
            <person name="Mondo S."/>
            <person name="Pangilinan J."/>
            <person name="Riley R."/>
            <person name="LaButti K."/>
            <person name="Andreopoulos B."/>
            <person name="Lipzen A."/>
            <person name="Chen C."/>
            <person name="Yan M."/>
            <person name="Daum C."/>
            <person name="Ng V."/>
            <person name="Clum A."/>
            <person name="Steindorff A."/>
            <person name="Ohm R.A."/>
            <person name="Martin F."/>
            <person name="Silar P."/>
            <person name="Natvig D.O."/>
            <person name="Lalanne C."/>
            <person name="Gautier V."/>
            <person name="Ament-Velasquez S.L."/>
            <person name="Kruys A."/>
            <person name="Hutchinson M.I."/>
            <person name="Powell A.J."/>
            <person name="Barry K."/>
            <person name="Miller A.N."/>
            <person name="Grigoriev I.V."/>
            <person name="Debuchy R."/>
            <person name="Gladieux P."/>
            <person name="Hiltunen Thoren M."/>
            <person name="Johannesson H."/>
        </authorList>
    </citation>
    <scope>NUCLEOTIDE SEQUENCE</scope>
    <source>
        <strain evidence="1">CBS 626.80</strain>
    </source>
</reference>
<keyword evidence="2" id="KW-1185">Reference proteome</keyword>
<dbReference type="AlphaFoldDB" id="A0AAN6NMF4"/>
<comment type="caution">
    <text evidence="1">The sequence shown here is derived from an EMBL/GenBank/DDBJ whole genome shotgun (WGS) entry which is preliminary data.</text>
</comment>
<protein>
    <submittedName>
        <fullName evidence="1">Uncharacterized protein</fullName>
    </submittedName>
</protein>
<organism evidence="1 2">
    <name type="scientific">Pseudoneurospora amorphoporcata</name>
    <dbReference type="NCBI Taxonomy" id="241081"/>
    <lineage>
        <taxon>Eukaryota</taxon>
        <taxon>Fungi</taxon>
        <taxon>Dikarya</taxon>
        <taxon>Ascomycota</taxon>
        <taxon>Pezizomycotina</taxon>
        <taxon>Sordariomycetes</taxon>
        <taxon>Sordariomycetidae</taxon>
        <taxon>Sordariales</taxon>
        <taxon>Sordariaceae</taxon>
        <taxon>Pseudoneurospora</taxon>
    </lineage>
</organism>
<accession>A0AAN6NMF4</accession>
<evidence type="ECO:0000313" key="1">
    <source>
        <dbReference type="EMBL" id="KAK3946748.1"/>
    </source>
</evidence>
<dbReference type="EMBL" id="MU859540">
    <property type="protein sequence ID" value="KAK3946748.1"/>
    <property type="molecule type" value="Genomic_DNA"/>
</dbReference>
<gene>
    <name evidence="1" type="ORF">QBC32DRAFT_122300</name>
</gene>
<evidence type="ECO:0000313" key="2">
    <source>
        <dbReference type="Proteomes" id="UP001303222"/>
    </source>
</evidence>
<name>A0AAN6NMF4_9PEZI</name>
<reference evidence="1" key="2">
    <citation type="submission" date="2023-06" db="EMBL/GenBank/DDBJ databases">
        <authorList>
            <consortium name="Lawrence Berkeley National Laboratory"/>
            <person name="Mondo S.J."/>
            <person name="Hensen N."/>
            <person name="Bonometti L."/>
            <person name="Westerberg I."/>
            <person name="Brannstrom I.O."/>
            <person name="Guillou S."/>
            <person name="Cros-Aarteil S."/>
            <person name="Calhoun S."/>
            <person name="Haridas S."/>
            <person name="Kuo A."/>
            <person name="Pangilinan J."/>
            <person name="Riley R."/>
            <person name="Labutti K."/>
            <person name="Andreopoulos B."/>
            <person name="Lipzen A."/>
            <person name="Chen C."/>
            <person name="Yanf M."/>
            <person name="Daum C."/>
            <person name="Ng V."/>
            <person name="Clum A."/>
            <person name="Steindorff A."/>
            <person name="Ohm R."/>
            <person name="Martin F."/>
            <person name="Silar P."/>
            <person name="Natvig D."/>
            <person name="Lalanne C."/>
            <person name="Gautier V."/>
            <person name="Ament-Velasquez S.L."/>
            <person name="Kruys A."/>
            <person name="Hutchinson M.I."/>
            <person name="Powell A.J."/>
            <person name="Barry K."/>
            <person name="Miller A.N."/>
            <person name="Grigoriev I.V."/>
            <person name="Debuchy R."/>
            <person name="Gladieux P."/>
            <person name="Thoren M.H."/>
            <person name="Johannesson H."/>
        </authorList>
    </citation>
    <scope>NUCLEOTIDE SEQUENCE</scope>
    <source>
        <strain evidence="1">CBS 626.80</strain>
    </source>
</reference>
<sequence>MFFLCFFLAYSVLVSCSVYYILQKFYFFPFSLVLICFRVRLEFDVQPPMIRTHLNNLRNTFTFSVFWNQIFH</sequence>